<feature type="chain" id="PRO_5037350649" evidence="1">
    <location>
        <begin position="30"/>
        <end position="391"/>
    </location>
</feature>
<sequence>MPFARTPNLAVRLSTAVSLLAFQAAPALAFDPSGNDVADAFLTLLEADKGTVESYGSVDTSGDDVTITDLVLTNEDKKDSKVTIGSSVLSDGEVLDSGRLQLSSLELQKLTLAADDGGLSLANLKVTGLLLPTPEEVAAKTGPVGPAYKTLEVNKVQIRKENGKVADIEKIASSIDALDGGLPTSGKFAITGAALEVKQLDSKEGKSLSQLGYDTLTLNVSGALNWDPETAKFNVPELKVDAEDAASLSVSLSLGGVTRDVIAKLNKKTNNPEEAMALLQNVTIETAKIRLDDASLTGRILDKEAQNAGVETSDYVSRLTGSLPMMLGMLQNKELEAKVSTAVTEYLTTPGSLEVTATPGVPVPIAQIVGTAMLAPQMIPQILSVGITANQ</sequence>
<name>A0A939EC77_9HYPH</name>
<dbReference type="RefSeq" id="WP_207139589.1">
    <property type="nucleotide sequence ID" value="NZ_JAEKJZ010000001.1"/>
</dbReference>
<dbReference type="Proteomes" id="UP000664096">
    <property type="component" value="Unassembled WGS sequence"/>
</dbReference>
<accession>A0A939EC77</accession>
<dbReference type="EMBL" id="JAEKJZ010000001">
    <property type="protein sequence ID" value="MBN9670071.1"/>
    <property type="molecule type" value="Genomic_DNA"/>
</dbReference>
<gene>
    <name evidence="2" type="ORF">JF539_06950</name>
</gene>
<evidence type="ECO:0000313" key="3">
    <source>
        <dbReference type="Proteomes" id="UP000664096"/>
    </source>
</evidence>
<organism evidence="2 3">
    <name type="scientific">Roseibium aggregatum</name>
    <dbReference type="NCBI Taxonomy" id="187304"/>
    <lineage>
        <taxon>Bacteria</taxon>
        <taxon>Pseudomonadati</taxon>
        <taxon>Pseudomonadota</taxon>
        <taxon>Alphaproteobacteria</taxon>
        <taxon>Hyphomicrobiales</taxon>
        <taxon>Stappiaceae</taxon>
        <taxon>Roseibium</taxon>
    </lineage>
</organism>
<proteinExistence type="predicted"/>
<protein>
    <submittedName>
        <fullName evidence="2">Uncharacterized protein</fullName>
    </submittedName>
</protein>
<evidence type="ECO:0000313" key="2">
    <source>
        <dbReference type="EMBL" id="MBN9670071.1"/>
    </source>
</evidence>
<evidence type="ECO:0000256" key="1">
    <source>
        <dbReference type="SAM" id="SignalP"/>
    </source>
</evidence>
<dbReference type="AlphaFoldDB" id="A0A939EC77"/>
<comment type="caution">
    <text evidence="2">The sequence shown here is derived from an EMBL/GenBank/DDBJ whole genome shotgun (WGS) entry which is preliminary data.</text>
</comment>
<feature type="signal peptide" evidence="1">
    <location>
        <begin position="1"/>
        <end position="29"/>
    </location>
</feature>
<keyword evidence="1" id="KW-0732">Signal</keyword>
<reference evidence="2" key="1">
    <citation type="submission" date="2020-12" db="EMBL/GenBank/DDBJ databases">
        <title>Oil enriched cultivation method for isolating marine PHA-producing bacteria.</title>
        <authorList>
            <person name="Zheng W."/>
            <person name="Yu S."/>
            <person name="Huang Y."/>
        </authorList>
    </citation>
    <scope>NUCLEOTIDE SEQUENCE</scope>
    <source>
        <strain evidence="2">SY-2-12</strain>
    </source>
</reference>